<evidence type="ECO:0000313" key="2">
    <source>
        <dbReference type="Proteomes" id="UP000578077"/>
    </source>
</evidence>
<reference evidence="1 2" key="1">
    <citation type="submission" date="2020-08" db="EMBL/GenBank/DDBJ databases">
        <title>Sequencing the genomes of 1000 actinobacteria strains.</title>
        <authorList>
            <person name="Klenk H.-P."/>
        </authorList>
    </citation>
    <scope>NUCLEOTIDE SEQUENCE [LARGE SCALE GENOMIC DNA]</scope>
    <source>
        <strain evidence="1 2">DSM 44593</strain>
    </source>
</reference>
<dbReference type="Proteomes" id="UP000578077">
    <property type="component" value="Unassembled WGS sequence"/>
</dbReference>
<proteinExistence type="predicted"/>
<comment type="caution">
    <text evidence="1">The sequence shown here is derived from an EMBL/GenBank/DDBJ whole genome shotgun (WGS) entry which is preliminary data.</text>
</comment>
<dbReference type="AlphaFoldDB" id="A0A841E677"/>
<name>A0A841E677_9ACTN</name>
<dbReference type="RefSeq" id="WP_184636219.1">
    <property type="nucleotide sequence ID" value="NZ_BAABKT010000039.1"/>
</dbReference>
<sequence length="134" mass="13929">MHEQIAALAASASTALVEAMTADGWTALRDRLAPLLGRGDHDGEMRALADLERSSGDIAAASGTGLPAVRAGAQALWRERLRRRLEEDPGLAEELQNLLAEACEYRGSGSYAVQGPAFRGPVKIGGSATGSAVT</sequence>
<protein>
    <submittedName>
        <fullName evidence="1">Uncharacterized protein</fullName>
    </submittedName>
</protein>
<accession>A0A841E677</accession>
<evidence type="ECO:0000313" key="1">
    <source>
        <dbReference type="EMBL" id="MBB5999417.1"/>
    </source>
</evidence>
<organism evidence="1 2">
    <name type="scientific">Streptomonospora salina</name>
    <dbReference type="NCBI Taxonomy" id="104205"/>
    <lineage>
        <taxon>Bacteria</taxon>
        <taxon>Bacillati</taxon>
        <taxon>Actinomycetota</taxon>
        <taxon>Actinomycetes</taxon>
        <taxon>Streptosporangiales</taxon>
        <taxon>Nocardiopsidaceae</taxon>
        <taxon>Streptomonospora</taxon>
    </lineage>
</organism>
<keyword evidence="2" id="KW-1185">Reference proteome</keyword>
<gene>
    <name evidence="1" type="ORF">HNR25_003168</name>
</gene>
<dbReference type="EMBL" id="JACHLY010000001">
    <property type="protein sequence ID" value="MBB5999417.1"/>
    <property type="molecule type" value="Genomic_DNA"/>
</dbReference>